<evidence type="ECO:0008006" key="5">
    <source>
        <dbReference type="Google" id="ProtNLM"/>
    </source>
</evidence>
<gene>
    <name evidence="3" type="ORF">ETD83_01545</name>
</gene>
<feature type="region of interest" description="Disordered" evidence="1">
    <location>
        <begin position="109"/>
        <end position="133"/>
    </location>
</feature>
<feature type="compositionally biased region" description="Basic and acidic residues" evidence="1">
    <location>
        <begin position="7"/>
        <end position="43"/>
    </location>
</feature>
<organism evidence="3 4">
    <name type="scientific">Actinomadura soli</name>
    <dbReference type="NCBI Taxonomy" id="2508997"/>
    <lineage>
        <taxon>Bacteria</taxon>
        <taxon>Bacillati</taxon>
        <taxon>Actinomycetota</taxon>
        <taxon>Actinomycetes</taxon>
        <taxon>Streptosporangiales</taxon>
        <taxon>Thermomonosporaceae</taxon>
        <taxon>Actinomadura</taxon>
    </lineage>
</organism>
<keyword evidence="2" id="KW-1133">Transmembrane helix</keyword>
<keyword evidence="2" id="KW-0812">Transmembrane</keyword>
<comment type="caution">
    <text evidence="3">The sequence shown here is derived from an EMBL/GenBank/DDBJ whole genome shotgun (WGS) entry which is preliminary data.</text>
</comment>
<keyword evidence="4" id="KW-1185">Reference proteome</keyword>
<keyword evidence="2" id="KW-0472">Membrane</keyword>
<evidence type="ECO:0000256" key="2">
    <source>
        <dbReference type="SAM" id="Phobius"/>
    </source>
</evidence>
<protein>
    <recommendedName>
        <fullName evidence="5">DUF3558 domain-containing protein</fullName>
    </recommendedName>
</protein>
<proteinExistence type="predicted"/>
<feature type="compositionally biased region" description="Gly residues" evidence="1">
    <location>
        <begin position="54"/>
        <end position="64"/>
    </location>
</feature>
<evidence type="ECO:0000256" key="1">
    <source>
        <dbReference type="SAM" id="MobiDB-lite"/>
    </source>
</evidence>
<reference evidence="3 4" key="1">
    <citation type="submission" date="2019-05" db="EMBL/GenBank/DDBJ databases">
        <title>Draft genome sequence of Actinomadura sp. 14C53.</title>
        <authorList>
            <person name="Saricaoglu S."/>
            <person name="Isik K."/>
        </authorList>
    </citation>
    <scope>NUCLEOTIDE SEQUENCE [LARGE SCALE GENOMIC DNA]</scope>
    <source>
        <strain evidence="3 4">14C53</strain>
    </source>
</reference>
<feature type="transmembrane region" description="Helical" evidence="2">
    <location>
        <begin position="80"/>
        <end position="102"/>
    </location>
</feature>
<dbReference type="AlphaFoldDB" id="A0A5C4JJE2"/>
<feature type="region of interest" description="Disordered" evidence="1">
    <location>
        <begin position="1"/>
        <end position="70"/>
    </location>
</feature>
<dbReference type="RefSeq" id="WP_138643231.1">
    <property type="nucleotide sequence ID" value="NZ_VCKW01000004.1"/>
</dbReference>
<dbReference type="EMBL" id="VCKW01000004">
    <property type="protein sequence ID" value="TMR07132.1"/>
    <property type="molecule type" value="Genomic_DNA"/>
</dbReference>
<name>A0A5C4JJE2_9ACTN</name>
<dbReference type="OrthoDB" id="3479165at2"/>
<dbReference type="Proteomes" id="UP000309174">
    <property type="component" value="Unassembled WGS sequence"/>
</dbReference>
<evidence type="ECO:0000313" key="3">
    <source>
        <dbReference type="EMBL" id="TMR07132.1"/>
    </source>
</evidence>
<sequence length="301" mass="30932">MSGSHRSGSDRGRGDAGEYPRHPAADPRRPPLGDRAYRGETGPHETGSGPYRSGSGGYHTGGYHTGSHRVVRDRRTGRRWAVILGTVGAGIGICVLAVVAVLTGVGASGDPDDGRAVGSAATESAPVPKGERTAVPDSCAIVAQDLVDRLAPGAQRTEADNYQGDEQQNQCVWGAYAGDAKRQLTIELRAVPGTGAQTATDAARARFTSERAADESGKALLAGQKLTDKARLTGVGDDGYVVYSVDDGQGSGEAVGNVRLGNVLITIHYSGSDDGEPLSSQNARGGAVDVAKAVIQSLGQS</sequence>
<evidence type="ECO:0000313" key="4">
    <source>
        <dbReference type="Proteomes" id="UP000309174"/>
    </source>
</evidence>
<accession>A0A5C4JJE2</accession>